<keyword evidence="1" id="KW-0436">Ligase</keyword>
<protein>
    <submittedName>
        <fullName evidence="1">Glutamate--tRNA ligase chloroplastic/mitochondrial</fullName>
    </submittedName>
</protein>
<dbReference type="SMR" id="A0A1D6EBC3"/>
<dbReference type="EMBL" id="CM007648">
    <property type="protein sequence ID" value="ONM17643.1"/>
    <property type="molecule type" value="Genomic_DNA"/>
</dbReference>
<accession>A0A1D6EBC3</accession>
<dbReference type="GO" id="GO:0016874">
    <property type="term" value="F:ligase activity"/>
    <property type="evidence" value="ECO:0007669"/>
    <property type="project" value="UniProtKB-KW"/>
</dbReference>
<evidence type="ECO:0000313" key="1">
    <source>
        <dbReference type="EMBL" id="ONM17643.1"/>
    </source>
</evidence>
<name>A0A1D6EBC3_MAIZE</name>
<dbReference type="InParanoid" id="A0A1D6EBC3"/>
<sequence>MSVGSLGLIASQNGIHFKKYAEKLLDSGAVYRYFCSNEEFEQMK</sequence>
<reference evidence="1" key="1">
    <citation type="submission" date="2015-12" db="EMBL/GenBank/DDBJ databases">
        <title>Update maize B73 reference genome by single molecule sequencing technologies.</title>
        <authorList>
            <consortium name="Maize Genome Sequencing Project"/>
            <person name="Ware D."/>
        </authorList>
    </citation>
    <scope>NUCLEOTIDE SEQUENCE [LARGE SCALE GENOMIC DNA]</scope>
    <source>
        <tissue evidence="1">Seedling</tissue>
    </source>
</reference>
<dbReference type="Gene3D" id="3.90.800.10">
    <property type="entry name" value="Glutamyl-tRNA Synthetase, Domain 3"/>
    <property type="match status" value="1"/>
</dbReference>
<organism evidence="1">
    <name type="scientific">Zea mays</name>
    <name type="common">Maize</name>
    <dbReference type="NCBI Taxonomy" id="4577"/>
    <lineage>
        <taxon>Eukaryota</taxon>
        <taxon>Viridiplantae</taxon>
        <taxon>Streptophyta</taxon>
        <taxon>Embryophyta</taxon>
        <taxon>Tracheophyta</taxon>
        <taxon>Spermatophyta</taxon>
        <taxon>Magnoliopsida</taxon>
        <taxon>Liliopsida</taxon>
        <taxon>Poales</taxon>
        <taxon>Poaceae</taxon>
        <taxon>PACMAD clade</taxon>
        <taxon>Panicoideae</taxon>
        <taxon>Andropogonodae</taxon>
        <taxon>Andropogoneae</taxon>
        <taxon>Tripsacinae</taxon>
        <taxon>Zea</taxon>
    </lineage>
</organism>
<proteinExistence type="predicted"/>
<dbReference type="AlphaFoldDB" id="A0A1D6EBC3"/>
<gene>
    <name evidence="1" type="ORF">ZEAMMB73_Zm00001d003735</name>
</gene>